<dbReference type="InParanoid" id="A0A0D0DUG1"/>
<evidence type="ECO:0000256" key="6">
    <source>
        <dbReference type="ARBA" id="ARBA00022840"/>
    </source>
</evidence>
<reference evidence="10 11" key="1">
    <citation type="submission" date="2014-04" db="EMBL/GenBank/DDBJ databases">
        <authorList>
            <consortium name="DOE Joint Genome Institute"/>
            <person name="Kuo A."/>
            <person name="Kohler A."/>
            <person name="Jargeat P."/>
            <person name="Nagy L.G."/>
            <person name="Floudas D."/>
            <person name="Copeland A."/>
            <person name="Barry K.W."/>
            <person name="Cichocki N."/>
            <person name="Veneault-Fourrey C."/>
            <person name="LaButti K."/>
            <person name="Lindquist E.A."/>
            <person name="Lipzen A."/>
            <person name="Lundell T."/>
            <person name="Morin E."/>
            <person name="Murat C."/>
            <person name="Sun H."/>
            <person name="Tunlid A."/>
            <person name="Henrissat B."/>
            <person name="Grigoriev I.V."/>
            <person name="Hibbett D.S."/>
            <person name="Martin F."/>
            <person name="Nordberg H.P."/>
            <person name="Cantor M.N."/>
            <person name="Hua S.X."/>
        </authorList>
    </citation>
    <scope>NUCLEOTIDE SEQUENCE [LARGE SCALE GENOMIC DNA]</scope>
    <source>
        <strain evidence="10 11">Ve08.2h10</strain>
    </source>
</reference>
<dbReference type="InterPro" id="IPR050236">
    <property type="entry name" value="Ser_Thr_kinase_AGC"/>
</dbReference>
<evidence type="ECO:0000256" key="3">
    <source>
        <dbReference type="ARBA" id="ARBA00022679"/>
    </source>
</evidence>
<dbReference type="SUPFAM" id="SSF56112">
    <property type="entry name" value="Protein kinase-like (PK-like)"/>
    <property type="match status" value="1"/>
</dbReference>
<dbReference type="PROSITE" id="PS00108">
    <property type="entry name" value="PROTEIN_KINASE_ST"/>
    <property type="match status" value="1"/>
</dbReference>
<accession>A0A0D0DUG1</accession>
<dbReference type="InterPro" id="IPR008271">
    <property type="entry name" value="Ser/Thr_kinase_AS"/>
</dbReference>
<keyword evidence="5" id="KW-0418">Kinase</keyword>
<dbReference type="GO" id="GO:0005524">
    <property type="term" value="F:ATP binding"/>
    <property type="evidence" value="ECO:0007669"/>
    <property type="project" value="UniProtKB-KW"/>
</dbReference>
<feature type="non-terminal residue" evidence="10">
    <location>
        <position position="1"/>
    </location>
</feature>
<keyword evidence="4" id="KW-0547">Nucleotide-binding</keyword>
<dbReference type="Gene3D" id="3.30.200.20">
    <property type="entry name" value="Phosphorylase Kinase, domain 1"/>
    <property type="match status" value="1"/>
</dbReference>
<evidence type="ECO:0000256" key="2">
    <source>
        <dbReference type="ARBA" id="ARBA00022527"/>
    </source>
</evidence>
<dbReference type="EMBL" id="KN825252">
    <property type="protein sequence ID" value="KIK92691.1"/>
    <property type="molecule type" value="Genomic_DNA"/>
</dbReference>
<evidence type="ECO:0000259" key="9">
    <source>
        <dbReference type="PROSITE" id="PS50011"/>
    </source>
</evidence>
<dbReference type="HOGENOM" id="CLU_1744936_0_0_1"/>
<evidence type="ECO:0000256" key="1">
    <source>
        <dbReference type="ARBA" id="ARBA00012513"/>
    </source>
</evidence>
<comment type="catalytic activity">
    <reaction evidence="8">
        <text>L-seryl-[protein] + ATP = O-phospho-L-seryl-[protein] + ADP + H(+)</text>
        <dbReference type="Rhea" id="RHEA:17989"/>
        <dbReference type="Rhea" id="RHEA-COMP:9863"/>
        <dbReference type="Rhea" id="RHEA-COMP:11604"/>
        <dbReference type="ChEBI" id="CHEBI:15378"/>
        <dbReference type="ChEBI" id="CHEBI:29999"/>
        <dbReference type="ChEBI" id="CHEBI:30616"/>
        <dbReference type="ChEBI" id="CHEBI:83421"/>
        <dbReference type="ChEBI" id="CHEBI:456216"/>
        <dbReference type="EC" id="2.7.11.1"/>
    </reaction>
</comment>
<dbReference type="GO" id="GO:0035556">
    <property type="term" value="P:intracellular signal transduction"/>
    <property type="evidence" value="ECO:0007669"/>
    <property type="project" value="TreeGrafter"/>
</dbReference>
<dbReference type="OrthoDB" id="1668230at2759"/>
<dbReference type="EC" id="2.7.11.1" evidence="1"/>
<dbReference type="STRING" id="930991.A0A0D0DUG1"/>
<dbReference type="AlphaFoldDB" id="A0A0D0DUG1"/>
<keyword evidence="2" id="KW-0723">Serine/threonine-protein kinase</keyword>
<feature type="domain" description="Protein kinase" evidence="9">
    <location>
        <begin position="3"/>
        <end position="150"/>
    </location>
</feature>
<comment type="catalytic activity">
    <reaction evidence="7">
        <text>L-threonyl-[protein] + ATP = O-phospho-L-threonyl-[protein] + ADP + H(+)</text>
        <dbReference type="Rhea" id="RHEA:46608"/>
        <dbReference type="Rhea" id="RHEA-COMP:11060"/>
        <dbReference type="Rhea" id="RHEA-COMP:11605"/>
        <dbReference type="ChEBI" id="CHEBI:15378"/>
        <dbReference type="ChEBI" id="CHEBI:30013"/>
        <dbReference type="ChEBI" id="CHEBI:30616"/>
        <dbReference type="ChEBI" id="CHEBI:61977"/>
        <dbReference type="ChEBI" id="CHEBI:456216"/>
        <dbReference type="EC" id="2.7.11.1"/>
    </reaction>
</comment>
<evidence type="ECO:0000256" key="5">
    <source>
        <dbReference type="ARBA" id="ARBA00022777"/>
    </source>
</evidence>
<evidence type="ECO:0000313" key="10">
    <source>
        <dbReference type="EMBL" id="KIK92691.1"/>
    </source>
</evidence>
<sequence>HTFSITTQIRQGTYRFLWHAYDEHDNEVAIKVLHNPRAVNAFCVSDIRWEFDALKKVMESGSPFLAPLLCLFSDADNVYFVMVHLSQRGTDLTSHHASLTKLWAAEILVRMETLHSIGIMHRDLKTPNILITPAGHAAIADFGLFTPTHS</sequence>
<dbReference type="Proteomes" id="UP000054538">
    <property type="component" value="Unassembled WGS sequence"/>
</dbReference>
<dbReference type="PANTHER" id="PTHR24356:SF1">
    <property type="entry name" value="SERINE_THREONINE-PROTEIN KINASE GREATWALL"/>
    <property type="match status" value="1"/>
</dbReference>
<dbReference type="PROSITE" id="PS50011">
    <property type="entry name" value="PROTEIN_KINASE_DOM"/>
    <property type="match status" value="1"/>
</dbReference>
<reference evidence="11" key="2">
    <citation type="submission" date="2015-01" db="EMBL/GenBank/DDBJ databases">
        <title>Evolutionary Origins and Diversification of the Mycorrhizal Mutualists.</title>
        <authorList>
            <consortium name="DOE Joint Genome Institute"/>
            <consortium name="Mycorrhizal Genomics Consortium"/>
            <person name="Kohler A."/>
            <person name="Kuo A."/>
            <person name="Nagy L.G."/>
            <person name="Floudas D."/>
            <person name="Copeland A."/>
            <person name="Barry K.W."/>
            <person name="Cichocki N."/>
            <person name="Veneault-Fourrey C."/>
            <person name="LaButti K."/>
            <person name="Lindquist E.A."/>
            <person name="Lipzen A."/>
            <person name="Lundell T."/>
            <person name="Morin E."/>
            <person name="Murat C."/>
            <person name="Riley R."/>
            <person name="Ohm R."/>
            <person name="Sun H."/>
            <person name="Tunlid A."/>
            <person name="Henrissat B."/>
            <person name="Grigoriev I.V."/>
            <person name="Hibbett D.S."/>
            <person name="Martin F."/>
        </authorList>
    </citation>
    <scope>NUCLEOTIDE SEQUENCE [LARGE SCALE GENOMIC DNA]</scope>
    <source>
        <strain evidence="11">Ve08.2h10</strain>
    </source>
</reference>
<dbReference type="InterPro" id="IPR000719">
    <property type="entry name" value="Prot_kinase_dom"/>
</dbReference>
<organism evidence="10 11">
    <name type="scientific">Paxillus rubicundulus Ve08.2h10</name>
    <dbReference type="NCBI Taxonomy" id="930991"/>
    <lineage>
        <taxon>Eukaryota</taxon>
        <taxon>Fungi</taxon>
        <taxon>Dikarya</taxon>
        <taxon>Basidiomycota</taxon>
        <taxon>Agaricomycotina</taxon>
        <taxon>Agaricomycetes</taxon>
        <taxon>Agaricomycetidae</taxon>
        <taxon>Boletales</taxon>
        <taxon>Paxilineae</taxon>
        <taxon>Paxillaceae</taxon>
        <taxon>Paxillus</taxon>
    </lineage>
</organism>
<proteinExistence type="predicted"/>
<evidence type="ECO:0000256" key="8">
    <source>
        <dbReference type="ARBA" id="ARBA00048679"/>
    </source>
</evidence>
<dbReference type="Gene3D" id="1.10.510.10">
    <property type="entry name" value="Transferase(Phosphotransferase) domain 1"/>
    <property type="match status" value="1"/>
</dbReference>
<name>A0A0D0DUG1_9AGAM</name>
<evidence type="ECO:0000313" key="11">
    <source>
        <dbReference type="Proteomes" id="UP000054538"/>
    </source>
</evidence>
<dbReference type="Pfam" id="PF00069">
    <property type="entry name" value="Pkinase"/>
    <property type="match status" value="1"/>
</dbReference>
<protein>
    <recommendedName>
        <fullName evidence="1">non-specific serine/threonine protein kinase</fullName>
        <ecNumber evidence="1">2.7.11.1</ecNumber>
    </recommendedName>
</protein>
<keyword evidence="3" id="KW-0808">Transferase</keyword>
<dbReference type="InterPro" id="IPR011009">
    <property type="entry name" value="Kinase-like_dom_sf"/>
</dbReference>
<keyword evidence="11" id="KW-1185">Reference proteome</keyword>
<dbReference type="PANTHER" id="PTHR24356">
    <property type="entry name" value="SERINE/THREONINE-PROTEIN KINASE"/>
    <property type="match status" value="1"/>
</dbReference>
<dbReference type="GO" id="GO:0004674">
    <property type="term" value="F:protein serine/threonine kinase activity"/>
    <property type="evidence" value="ECO:0007669"/>
    <property type="project" value="UniProtKB-KW"/>
</dbReference>
<keyword evidence="6" id="KW-0067">ATP-binding</keyword>
<evidence type="ECO:0000256" key="4">
    <source>
        <dbReference type="ARBA" id="ARBA00022741"/>
    </source>
</evidence>
<evidence type="ECO:0000256" key="7">
    <source>
        <dbReference type="ARBA" id="ARBA00047899"/>
    </source>
</evidence>
<gene>
    <name evidence="10" type="ORF">PAXRUDRAFT_146736</name>
</gene>